<evidence type="ECO:0000313" key="1">
    <source>
        <dbReference type="EMBL" id="KGQ09270.1"/>
    </source>
</evidence>
<protein>
    <submittedName>
        <fullName evidence="1">Uncharacterized protein</fullName>
    </submittedName>
</protein>
<dbReference type="Proteomes" id="UP000030106">
    <property type="component" value="Unassembled WGS sequence"/>
</dbReference>
<proteinExistence type="predicted"/>
<accession>A0A0A2VSZ8</accession>
<dbReference type="AlphaFoldDB" id="A0A0A2VSZ8"/>
<reference evidence="1 2" key="1">
    <citation type="submission" date="2012-10" db="EMBL/GenBank/DDBJ databases">
        <title>Genome sequencing and analysis of entomopathogenic fungi Beauveria bassiana D1-5.</title>
        <authorList>
            <person name="Li Q."/>
            <person name="Wang L."/>
            <person name="Zhang Z."/>
            <person name="Wang Q."/>
            <person name="Ren J."/>
            <person name="Wang M."/>
            <person name="Xu W."/>
            <person name="Wang J."/>
            <person name="Lu Y."/>
            <person name="Du Q."/>
            <person name="Sun Z."/>
        </authorList>
    </citation>
    <scope>NUCLEOTIDE SEQUENCE [LARGE SCALE GENOMIC DNA]</scope>
    <source>
        <strain evidence="1 2">D1-5</strain>
    </source>
</reference>
<gene>
    <name evidence="1" type="ORF">BBAD15_g5395</name>
</gene>
<dbReference type="EMBL" id="ANFO01000475">
    <property type="protein sequence ID" value="KGQ09270.1"/>
    <property type="molecule type" value="Genomic_DNA"/>
</dbReference>
<evidence type="ECO:0000313" key="2">
    <source>
        <dbReference type="Proteomes" id="UP000030106"/>
    </source>
</evidence>
<sequence length="206" mass="22953">MRILLCSSIRDNDSPDIFAHVERCRHPRAPSPLHFADGSQNEISDQHLSATETVIQFFAPNPGCGNTKPWVAVWPSDASEPYLADYKVWQYVEPTSGLKPHTVKFNNTELGIGEYKAAFVCEDGRRSPWMVSETFKVGPVPCEYEGWCAHRAGQYNNAWMYTACDKVAHELCEGCQLGLKCVACRDCIAQCGLSDDIDIGFGDLSR</sequence>
<dbReference type="HOGENOM" id="CLU_082175_1_0_1"/>
<name>A0A0A2VSZ8_BEABA</name>
<comment type="caution">
    <text evidence="1">The sequence shown here is derived from an EMBL/GenBank/DDBJ whole genome shotgun (WGS) entry which is preliminary data.</text>
</comment>
<organism evidence="1 2">
    <name type="scientific">Beauveria bassiana D1-5</name>
    <dbReference type="NCBI Taxonomy" id="1245745"/>
    <lineage>
        <taxon>Eukaryota</taxon>
        <taxon>Fungi</taxon>
        <taxon>Dikarya</taxon>
        <taxon>Ascomycota</taxon>
        <taxon>Pezizomycotina</taxon>
        <taxon>Sordariomycetes</taxon>
        <taxon>Hypocreomycetidae</taxon>
        <taxon>Hypocreales</taxon>
        <taxon>Cordycipitaceae</taxon>
        <taxon>Beauveria</taxon>
    </lineage>
</organism>